<dbReference type="Proteomes" id="UP000245207">
    <property type="component" value="Unassembled WGS sequence"/>
</dbReference>
<dbReference type="STRING" id="35608.A0A2U1L774"/>
<name>A0A2U1L774_ARTAN</name>
<dbReference type="PANTHER" id="PTHR12419">
    <property type="entry name" value="OTU DOMAIN CONTAINING PROTEIN"/>
    <property type="match status" value="1"/>
</dbReference>
<feature type="domain" description="OTU" evidence="2">
    <location>
        <begin position="98"/>
        <end position="223"/>
    </location>
</feature>
<comment type="similarity">
    <text evidence="1">Belongs to the peptidase C85 family.</text>
</comment>
<dbReference type="Pfam" id="PF02338">
    <property type="entry name" value="OTU"/>
    <property type="match status" value="1"/>
</dbReference>
<organism evidence="3 4">
    <name type="scientific">Artemisia annua</name>
    <name type="common">Sweet wormwood</name>
    <dbReference type="NCBI Taxonomy" id="35608"/>
    <lineage>
        <taxon>Eukaryota</taxon>
        <taxon>Viridiplantae</taxon>
        <taxon>Streptophyta</taxon>
        <taxon>Embryophyta</taxon>
        <taxon>Tracheophyta</taxon>
        <taxon>Spermatophyta</taxon>
        <taxon>Magnoliopsida</taxon>
        <taxon>eudicotyledons</taxon>
        <taxon>Gunneridae</taxon>
        <taxon>Pentapetalae</taxon>
        <taxon>asterids</taxon>
        <taxon>campanulids</taxon>
        <taxon>Asterales</taxon>
        <taxon>Asteraceae</taxon>
        <taxon>Asteroideae</taxon>
        <taxon>Anthemideae</taxon>
        <taxon>Artemisiinae</taxon>
        <taxon>Artemisia</taxon>
    </lineage>
</organism>
<sequence>MNLMDLLSVVKIGHGGAMAVGGGPPPRYFPYRSNLSDLVKIGQKLVKIGAWRSKAVKIGLDGGPSTPQCKSFTKHLKPRPIPVTSDEIRDEWLDMLGYVLRKVDGDGNCLMRAISHQMWFTEAHHEIIRRVVIAQFRTHSDLYRKGYTDEEYEGLIKDMSTPYKDTQLIACYAIADAFEVSIICLVTYHDSPIYVVKPSNGVESRKNLYLCISKNHADSMFLKQVTGHERYQPNEEVIKKMKQYRVFLPDDYESLGRLTDIDFD</sequence>
<dbReference type="AlphaFoldDB" id="A0A2U1L774"/>
<protein>
    <recommendedName>
        <fullName evidence="2">OTU domain-containing protein</fullName>
    </recommendedName>
</protein>
<gene>
    <name evidence="3" type="ORF">CTI12_AA523440</name>
</gene>
<comment type="caution">
    <text evidence="3">The sequence shown here is derived from an EMBL/GenBank/DDBJ whole genome shotgun (WGS) entry which is preliminary data.</text>
</comment>
<dbReference type="PROSITE" id="PS50802">
    <property type="entry name" value="OTU"/>
    <property type="match status" value="1"/>
</dbReference>
<dbReference type="InterPro" id="IPR038765">
    <property type="entry name" value="Papain-like_cys_pep_sf"/>
</dbReference>
<dbReference type="Gene3D" id="3.90.70.80">
    <property type="match status" value="1"/>
</dbReference>
<dbReference type="OrthoDB" id="415023at2759"/>
<dbReference type="GO" id="GO:0004843">
    <property type="term" value="F:cysteine-type deubiquitinase activity"/>
    <property type="evidence" value="ECO:0007669"/>
    <property type="project" value="TreeGrafter"/>
</dbReference>
<evidence type="ECO:0000313" key="4">
    <source>
        <dbReference type="Proteomes" id="UP000245207"/>
    </source>
</evidence>
<dbReference type="InterPro" id="IPR050704">
    <property type="entry name" value="Peptidase_C85-like"/>
</dbReference>
<accession>A0A2U1L774</accession>
<dbReference type="GO" id="GO:0016579">
    <property type="term" value="P:protein deubiquitination"/>
    <property type="evidence" value="ECO:0007669"/>
    <property type="project" value="TreeGrafter"/>
</dbReference>
<proteinExistence type="inferred from homology"/>
<evidence type="ECO:0000256" key="1">
    <source>
        <dbReference type="ARBA" id="ARBA00010407"/>
    </source>
</evidence>
<reference evidence="3 4" key="1">
    <citation type="journal article" date="2018" name="Mol. Plant">
        <title>The genome of Artemisia annua provides insight into the evolution of Asteraceae family and artemisinin biosynthesis.</title>
        <authorList>
            <person name="Shen Q."/>
            <person name="Zhang L."/>
            <person name="Liao Z."/>
            <person name="Wang S."/>
            <person name="Yan T."/>
            <person name="Shi P."/>
            <person name="Liu M."/>
            <person name="Fu X."/>
            <person name="Pan Q."/>
            <person name="Wang Y."/>
            <person name="Lv Z."/>
            <person name="Lu X."/>
            <person name="Zhang F."/>
            <person name="Jiang W."/>
            <person name="Ma Y."/>
            <person name="Chen M."/>
            <person name="Hao X."/>
            <person name="Li L."/>
            <person name="Tang Y."/>
            <person name="Lv G."/>
            <person name="Zhou Y."/>
            <person name="Sun X."/>
            <person name="Brodelius P.E."/>
            <person name="Rose J.K.C."/>
            <person name="Tang K."/>
        </authorList>
    </citation>
    <scope>NUCLEOTIDE SEQUENCE [LARGE SCALE GENOMIC DNA]</scope>
    <source>
        <strain evidence="4">cv. Huhao1</strain>
        <tissue evidence="3">Leaf</tissue>
    </source>
</reference>
<dbReference type="EMBL" id="PKPP01011059">
    <property type="protein sequence ID" value="PWA44865.1"/>
    <property type="molecule type" value="Genomic_DNA"/>
</dbReference>
<dbReference type="CDD" id="cd22751">
    <property type="entry name" value="OTU_plant_OTU9-like"/>
    <property type="match status" value="1"/>
</dbReference>
<evidence type="ECO:0000313" key="3">
    <source>
        <dbReference type="EMBL" id="PWA44865.1"/>
    </source>
</evidence>
<keyword evidence="4" id="KW-1185">Reference proteome</keyword>
<evidence type="ECO:0000259" key="2">
    <source>
        <dbReference type="PROSITE" id="PS50802"/>
    </source>
</evidence>
<dbReference type="SUPFAM" id="SSF54001">
    <property type="entry name" value="Cysteine proteinases"/>
    <property type="match status" value="1"/>
</dbReference>
<dbReference type="InterPro" id="IPR003323">
    <property type="entry name" value="OTU_dom"/>
</dbReference>